<dbReference type="SUPFAM" id="SSF56112">
    <property type="entry name" value="Protein kinase-like (PK-like)"/>
    <property type="match status" value="1"/>
</dbReference>
<gene>
    <name evidence="2" type="ORF">EZS28_023388</name>
</gene>
<dbReference type="Proteomes" id="UP000324800">
    <property type="component" value="Unassembled WGS sequence"/>
</dbReference>
<protein>
    <recommendedName>
        <fullName evidence="1">Protein kinase domain-containing protein</fullName>
    </recommendedName>
</protein>
<evidence type="ECO:0000259" key="1">
    <source>
        <dbReference type="PROSITE" id="PS50011"/>
    </source>
</evidence>
<evidence type="ECO:0000313" key="2">
    <source>
        <dbReference type="EMBL" id="KAA6381084.1"/>
    </source>
</evidence>
<dbReference type="GO" id="GO:0005524">
    <property type="term" value="F:ATP binding"/>
    <property type="evidence" value="ECO:0007669"/>
    <property type="project" value="InterPro"/>
</dbReference>
<dbReference type="PROSITE" id="PS50011">
    <property type="entry name" value="PROTEIN_KINASE_DOM"/>
    <property type="match status" value="1"/>
</dbReference>
<proteinExistence type="predicted"/>
<dbReference type="PANTHER" id="PTHR11909">
    <property type="entry name" value="CASEIN KINASE-RELATED"/>
    <property type="match status" value="1"/>
</dbReference>
<name>A0A5J4VFB0_9EUKA</name>
<feature type="domain" description="Protein kinase" evidence="1">
    <location>
        <begin position="24"/>
        <end position="150"/>
    </location>
</feature>
<evidence type="ECO:0000313" key="3">
    <source>
        <dbReference type="Proteomes" id="UP000324800"/>
    </source>
</evidence>
<dbReference type="InterPro" id="IPR000719">
    <property type="entry name" value="Prot_kinase_dom"/>
</dbReference>
<organism evidence="2 3">
    <name type="scientific">Streblomastix strix</name>
    <dbReference type="NCBI Taxonomy" id="222440"/>
    <lineage>
        <taxon>Eukaryota</taxon>
        <taxon>Metamonada</taxon>
        <taxon>Preaxostyla</taxon>
        <taxon>Oxymonadida</taxon>
        <taxon>Streblomastigidae</taxon>
        <taxon>Streblomastix</taxon>
    </lineage>
</organism>
<dbReference type="GO" id="GO:0004672">
    <property type="term" value="F:protein kinase activity"/>
    <property type="evidence" value="ECO:0007669"/>
    <property type="project" value="InterPro"/>
</dbReference>
<dbReference type="OrthoDB" id="5979581at2759"/>
<sequence length="150" mass="16734">MIGIQPINEKSRSISVGELVGKKYITESVIAIGENISIFTAKWQNSSAQHLFALKFEKIENGRATLIRENIVLKTVQDTKHFAKIIDCGKHFYFNFMATELLGPSLNDLANRQPPCKLSLVTLLKFAIQGFSAIQSIHQAGFIHCDIESV</sequence>
<accession>A0A5J4VFB0</accession>
<dbReference type="EMBL" id="SNRW01007534">
    <property type="protein sequence ID" value="KAA6381084.1"/>
    <property type="molecule type" value="Genomic_DNA"/>
</dbReference>
<dbReference type="InterPro" id="IPR011009">
    <property type="entry name" value="Kinase-like_dom_sf"/>
</dbReference>
<dbReference type="AlphaFoldDB" id="A0A5J4VFB0"/>
<comment type="caution">
    <text evidence="2">The sequence shown here is derived from an EMBL/GenBank/DDBJ whole genome shotgun (WGS) entry which is preliminary data.</text>
</comment>
<dbReference type="Gene3D" id="1.10.510.10">
    <property type="entry name" value="Transferase(Phosphotransferase) domain 1"/>
    <property type="match status" value="1"/>
</dbReference>
<dbReference type="InterPro" id="IPR050235">
    <property type="entry name" value="CK1_Ser-Thr_kinase"/>
</dbReference>
<reference evidence="2 3" key="1">
    <citation type="submission" date="2019-03" db="EMBL/GenBank/DDBJ databases">
        <title>Single cell metagenomics reveals metabolic interactions within the superorganism composed of flagellate Streblomastix strix and complex community of Bacteroidetes bacteria on its surface.</title>
        <authorList>
            <person name="Treitli S.C."/>
            <person name="Kolisko M."/>
            <person name="Husnik F."/>
            <person name="Keeling P."/>
            <person name="Hampl V."/>
        </authorList>
    </citation>
    <scope>NUCLEOTIDE SEQUENCE [LARGE SCALE GENOMIC DNA]</scope>
    <source>
        <strain evidence="2">ST1C</strain>
    </source>
</reference>